<protein>
    <submittedName>
        <fullName evidence="1">Uncharacterized protein</fullName>
    </submittedName>
</protein>
<reference evidence="1" key="1">
    <citation type="journal article" date="2015" name="Nature">
        <title>Complex archaea that bridge the gap between prokaryotes and eukaryotes.</title>
        <authorList>
            <person name="Spang A."/>
            <person name="Saw J.H."/>
            <person name="Jorgensen S.L."/>
            <person name="Zaremba-Niedzwiedzka K."/>
            <person name="Martijn J."/>
            <person name="Lind A.E."/>
            <person name="van Eijk R."/>
            <person name="Schleper C."/>
            <person name="Guy L."/>
            <person name="Ettema T.J."/>
        </authorList>
    </citation>
    <scope>NUCLEOTIDE SEQUENCE</scope>
</reference>
<proteinExistence type="predicted"/>
<organism evidence="1">
    <name type="scientific">marine sediment metagenome</name>
    <dbReference type="NCBI Taxonomy" id="412755"/>
    <lineage>
        <taxon>unclassified sequences</taxon>
        <taxon>metagenomes</taxon>
        <taxon>ecological metagenomes</taxon>
    </lineage>
</organism>
<dbReference type="AlphaFoldDB" id="A0A0F9IH52"/>
<feature type="non-terminal residue" evidence="1">
    <location>
        <position position="57"/>
    </location>
</feature>
<gene>
    <name evidence="1" type="ORF">LCGC14_1942210</name>
</gene>
<sequence>MTNKEIEIQMALGTIEPQNLTYEEFNHWSHLTSQHIVRIIKESDEVRWRRRGQRDSE</sequence>
<accession>A0A0F9IH52</accession>
<name>A0A0F9IH52_9ZZZZ</name>
<comment type="caution">
    <text evidence="1">The sequence shown here is derived from an EMBL/GenBank/DDBJ whole genome shotgun (WGS) entry which is preliminary data.</text>
</comment>
<dbReference type="EMBL" id="LAZR01021038">
    <property type="protein sequence ID" value="KKL86697.1"/>
    <property type="molecule type" value="Genomic_DNA"/>
</dbReference>
<evidence type="ECO:0000313" key="1">
    <source>
        <dbReference type="EMBL" id="KKL86697.1"/>
    </source>
</evidence>